<name>A0A6G9Y0U9_NOCBR</name>
<dbReference type="SUPFAM" id="SSF46785">
    <property type="entry name" value="Winged helix' DNA-binding domain"/>
    <property type="match status" value="1"/>
</dbReference>
<dbReference type="EMBL" id="CP046171">
    <property type="protein sequence ID" value="QIS06740.1"/>
    <property type="molecule type" value="Genomic_DNA"/>
</dbReference>
<protein>
    <submittedName>
        <fullName evidence="2">Uncharacterized protein</fullName>
    </submittedName>
</protein>
<evidence type="ECO:0000256" key="1">
    <source>
        <dbReference type="SAM" id="MobiDB-lite"/>
    </source>
</evidence>
<gene>
    <name evidence="2" type="ORF">F5X71_34510</name>
</gene>
<dbReference type="InterPro" id="IPR036390">
    <property type="entry name" value="WH_DNA-bd_sf"/>
</dbReference>
<dbReference type="AlphaFoldDB" id="A0A6G9Y0U9"/>
<sequence>MGRRARSRRDSENTAARLRVLRHLADTGGTETTTQIAEAISYSSLPRLTHILETLTADGHIYGDSRDGQWQWTITGSGRRAHDRPDTAADAGLAPLPDMVRLLSLWDGLFDPSTQLGHATRVCVGLWMELLEHVVIRSADDLAVYHLEGDALDLYTTVVRALDDEVTWHLGNDPDAVVLIDDDDPDPATVGELIAQIACYSVLLDKWPQSLPDCPLSAPFRQTGALYEALVTDLVNGSARQPRRRSHGMPPIQPPRRIDLGRLPPDLVPDSPATIIDNPHR</sequence>
<evidence type="ECO:0000313" key="2">
    <source>
        <dbReference type="EMBL" id="QIS06740.1"/>
    </source>
</evidence>
<organism evidence="2 3">
    <name type="scientific">Nocardia brasiliensis</name>
    <dbReference type="NCBI Taxonomy" id="37326"/>
    <lineage>
        <taxon>Bacteria</taxon>
        <taxon>Bacillati</taxon>
        <taxon>Actinomycetota</taxon>
        <taxon>Actinomycetes</taxon>
        <taxon>Mycobacteriales</taxon>
        <taxon>Nocardiaceae</taxon>
        <taxon>Nocardia</taxon>
    </lineage>
</organism>
<dbReference type="RefSeq" id="WP_167465755.1">
    <property type="nucleotide sequence ID" value="NZ_CP046171.1"/>
</dbReference>
<feature type="region of interest" description="Disordered" evidence="1">
    <location>
        <begin position="237"/>
        <end position="281"/>
    </location>
</feature>
<proteinExistence type="predicted"/>
<dbReference type="Proteomes" id="UP000501705">
    <property type="component" value="Chromosome"/>
</dbReference>
<reference evidence="2 3" key="1">
    <citation type="journal article" date="2019" name="ACS Chem. Biol.">
        <title>Identification and Mobilization of a Cryptic Antibiotic Biosynthesis Gene Locus from a Human-Pathogenic Nocardia Isolate.</title>
        <authorList>
            <person name="Herisse M."/>
            <person name="Ishida K."/>
            <person name="Porter J.L."/>
            <person name="Howden B."/>
            <person name="Hertweck C."/>
            <person name="Stinear T.P."/>
            <person name="Pidot S.J."/>
        </authorList>
    </citation>
    <scope>NUCLEOTIDE SEQUENCE [LARGE SCALE GENOMIC DNA]</scope>
    <source>
        <strain evidence="2 3">AUSMDU00024985</strain>
    </source>
</reference>
<accession>A0A6G9Y0U9</accession>
<evidence type="ECO:0000313" key="3">
    <source>
        <dbReference type="Proteomes" id="UP000501705"/>
    </source>
</evidence>